<evidence type="ECO:0000313" key="4">
    <source>
        <dbReference type="Proteomes" id="UP001596174"/>
    </source>
</evidence>
<feature type="region of interest" description="Disordered" evidence="1">
    <location>
        <begin position="1"/>
        <end position="22"/>
    </location>
</feature>
<evidence type="ECO:0000256" key="1">
    <source>
        <dbReference type="SAM" id="MobiDB-lite"/>
    </source>
</evidence>
<accession>A0ABW1G9I9</accession>
<dbReference type="Proteomes" id="UP001596174">
    <property type="component" value="Unassembled WGS sequence"/>
</dbReference>
<dbReference type="RefSeq" id="WP_380590430.1">
    <property type="nucleotide sequence ID" value="NZ_JBHSQJ010000167.1"/>
</dbReference>
<dbReference type="InterPro" id="IPR015035">
    <property type="entry name" value="DUF1918"/>
</dbReference>
<dbReference type="Gene3D" id="2.30.30.440">
    <property type="entry name" value="Domain of unknown function DUF1918"/>
    <property type="match status" value="1"/>
</dbReference>
<evidence type="ECO:0000259" key="2">
    <source>
        <dbReference type="Pfam" id="PF08940"/>
    </source>
</evidence>
<keyword evidence="4" id="KW-1185">Reference proteome</keyword>
<dbReference type="EMBL" id="JBHSQJ010000167">
    <property type="protein sequence ID" value="MFC5911450.1"/>
    <property type="molecule type" value="Genomic_DNA"/>
</dbReference>
<comment type="caution">
    <text evidence="3">The sequence shown here is derived from an EMBL/GenBank/DDBJ whole genome shotgun (WGS) entry which is preliminary data.</text>
</comment>
<organism evidence="3 4">
    <name type="scientific">Streptacidiphilus monticola</name>
    <dbReference type="NCBI Taxonomy" id="2161674"/>
    <lineage>
        <taxon>Bacteria</taxon>
        <taxon>Bacillati</taxon>
        <taxon>Actinomycetota</taxon>
        <taxon>Actinomycetes</taxon>
        <taxon>Kitasatosporales</taxon>
        <taxon>Streptomycetaceae</taxon>
        <taxon>Streptacidiphilus</taxon>
    </lineage>
</organism>
<evidence type="ECO:0000313" key="3">
    <source>
        <dbReference type="EMBL" id="MFC5911450.1"/>
    </source>
</evidence>
<protein>
    <submittedName>
        <fullName evidence="3">DUF1918 domain-containing protein</fullName>
    </submittedName>
</protein>
<reference evidence="4" key="1">
    <citation type="journal article" date="2019" name="Int. J. Syst. Evol. Microbiol.">
        <title>The Global Catalogue of Microorganisms (GCM) 10K type strain sequencing project: providing services to taxonomists for standard genome sequencing and annotation.</title>
        <authorList>
            <consortium name="The Broad Institute Genomics Platform"/>
            <consortium name="The Broad Institute Genome Sequencing Center for Infectious Disease"/>
            <person name="Wu L."/>
            <person name="Ma J."/>
        </authorList>
    </citation>
    <scope>NUCLEOTIDE SEQUENCE [LARGE SCALE GENOMIC DNA]</scope>
    <source>
        <strain evidence="4">JCM 4816</strain>
    </source>
</reference>
<feature type="domain" description="DUF1918" evidence="2">
    <location>
        <begin position="1"/>
        <end position="58"/>
    </location>
</feature>
<sequence length="69" mass="7550">MQAQIGDQVLVESERADRHRRSGKIVALHHPDGTPPYDVRWDDDGHVSVVFPGPDAHIRHVGTGADSGM</sequence>
<proteinExistence type="predicted"/>
<name>A0ABW1G9I9_9ACTN</name>
<dbReference type="Pfam" id="PF08940">
    <property type="entry name" value="DUF1918"/>
    <property type="match status" value="1"/>
</dbReference>
<dbReference type="SUPFAM" id="SSF50118">
    <property type="entry name" value="Cell growth inhibitor/plasmid maintenance toxic component"/>
    <property type="match status" value="1"/>
</dbReference>
<gene>
    <name evidence="3" type="ORF">ACFP3V_30125</name>
</gene>